<evidence type="ECO:0000313" key="3">
    <source>
        <dbReference type="Proteomes" id="UP000632535"/>
    </source>
</evidence>
<sequence length="106" mass="12141">MLPILTVAVSVPVPDVRWCGVRTTVGFPTKNRHRRHAGGEESSPPEGPPQAARRDRWHDRPPEQRRRPPDAGRSDVRTDAHAQNSRLREDFMPSMVARVRYRKRTG</sequence>
<accession>A0ABQ2B249</accession>
<evidence type="ECO:0000313" key="2">
    <source>
        <dbReference type="EMBL" id="GGI06034.1"/>
    </source>
</evidence>
<dbReference type="Proteomes" id="UP000632535">
    <property type="component" value="Unassembled WGS sequence"/>
</dbReference>
<feature type="compositionally biased region" description="Basic and acidic residues" evidence="1">
    <location>
        <begin position="52"/>
        <end position="91"/>
    </location>
</feature>
<protein>
    <submittedName>
        <fullName evidence="2">Uncharacterized protein</fullName>
    </submittedName>
</protein>
<name>A0ABQ2B249_9MICO</name>
<feature type="region of interest" description="Disordered" evidence="1">
    <location>
        <begin position="25"/>
        <end position="106"/>
    </location>
</feature>
<keyword evidence="3" id="KW-1185">Reference proteome</keyword>
<organism evidence="2 3">
    <name type="scientific">Isoptericola cucumis</name>
    <dbReference type="NCBI Taxonomy" id="1776856"/>
    <lineage>
        <taxon>Bacteria</taxon>
        <taxon>Bacillati</taxon>
        <taxon>Actinomycetota</taxon>
        <taxon>Actinomycetes</taxon>
        <taxon>Micrococcales</taxon>
        <taxon>Promicromonosporaceae</taxon>
        <taxon>Isoptericola</taxon>
    </lineage>
</organism>
<reference evidence="3" key="1">
    <citation type="journal article" date="2019" name="Int. J. Syst. Evol. Microbiol.">
        <title>The Global Catalogue of Microorganisms (GCM) 10K type strain sequencing project: providing services to taxonomists for standard genome sequencing and annotation.</title>
        <authorList>
            <consortium name="The Broad Institute Genomics Platform"/>
            <consortium name="The Broad Institute Genome Sequencing Center for Infectious Disease"/>
            <person name="Wu L."/>
            <person name="Ma J."/>
        </authorList>
    </citation>
    <scope>NUCLEOTIDE SEQUENCE [LARGE SCALE GENOMIC DNA]</scope>
    <source>
        <strain evidence="3">CCM 8653</strain>
    </source>
</reference>
<comment type="caution">
    <text evidence="2">The sequence shown here is derived from an EMBL/GenBank/DDBJ whole genome shotgun (WGS) entry which is preliminary data.</text>
</comment>
<evidence type="ECO:0000256" key="1">
    <source>
        <dbReference type="SAM" id="MobiDB-lite"/>
    </source>
</evidence>
<proteinExistence type="predicted"/>
<dbReference type="EMBL" id="BMDG01000003">
    <property type="protein sequence ID" value="GGI06034.1"/>
    <property type="molecule type" value="Genomic_DNA"/>
</dbReference>
<gene>
    <name evidence="2" type="ORF">GCM10007368_09130</name>
</gene>